<keyword evidence="3" id="KW-1185">Reference proteome</keyword>
<evidence type="ECO:0000313" key="2">
    <source>
        <dbReference type="EMBL" id="MCI96069.1"/>
    </source>
</evidence>
<name>A0A392W8H0_9FABA</name>
<comment type="caution">
    <text evidence="2">The sequence shown here is derived from an EMBL/GenBank/DDBJ whole genome shotgun (WGS) entry which is preliminary data.</text>
</comment>
<sequence>MRTTPNPGNKYLNLLQPSLRTPPERSDKAICEKVRMKNPPPPPTAR</sequence>
<dbReference type="EMBL" id="LXQA011405152">
    <property type="protein sequence ID" value="MCI96069.1"/>
    <property type="molecule type" value="Genomic_DNA"/>
</dbReference>
<evidence type="ECO:0000256" key="1">
    <source>
        <dbReference type="SAM" id="MobiDB-lite"/>
    </source>
</evidence>
<dbReference type="AlphaFoldDB" id="A0A392W8H0"/>
<dbReference type="Proteomes" id="UP000265520">
    <property type="component" value="Unassembled WGS sequence"/>
</dbReference>
<organism evidence="2 3">
    <name type="scientific">Trifolium medium</name>
    <dbReference type="NCBI Taxonomy" id="97028"/>
    <lineage>
        <taxon>Eukaryota</taxon>
        <taxon>Viridiplantae</taxon>
        <taxon>Streptophyta</taxon>
        <taxon>Embryophyta</taxon>
        <taxon>Tracheophyta</taxon>
        <taxon>Spermatophyta</taxon>
        <taxon>Magnoliopsida</taxon>
        <taxon>eudicotyledons</taxon>
        <taxon>Gunneridae</taxon>
        <taxon>Pentapetalae</taxon>
        <taxon>rosids</taxon>
        <taxon>fabids</taxon>
        <taxon>Fabales</taxon>
        <taxon>Fabaceae</taxon>
        <taxon>Papilionoideae</taxon>
        <taxon>50 kb inversion clade</taxon>
        <taxon>NPAAA clade</taxon>
        <taxon>Hologalegina</taxon>
        <taxon>IRL clade</taxon>
        <taxon>Trifolieae</taxon>
        <taxon>Trifolium</taxon>
    </lineage>
</organism>
<accession>A0A392W8H0</accession>
<reference evidence="2 3" key="1">
    <citation type="journal article" date="2018" name="Front. Plant Sci.">
        <title>Red Clover (Trifolium pratense) and Zigzag Clover (T. medium) - A Picture of Genomic Similarities and Differences.</title>
        <authorList>
            <person name="Dluhosova J."/>
            <person name="Istvanek J."/>
            <person name="Nedelnik J."/>
            <person name="Repkova J."/>
        </authorList>
    </citation>
    <scope>NUCLEOTIDE SEQUENCE [LARGE SCALE GENOMIC DNA]</scope>
    <source>
        <strain evidence="3">cv. 10/8</strain>
        <tissue evidence="2">Leaf</tissue>
    </source>
</reference>
<evidence type="ECO:0000313" key="3">
    <source>
        <dbReference type="Proteomes" id="UP000265520"/>
    </source>
</evidence>
<feature type="non-terminal residue" evidence="2">
    <location>
        <position position="46"/>
    </location>
</feature>
<proteinExistence type="predicted"/>
<protein>
    <submittedName>
        <fullName evidence="2">Uncharacterized protein</fullName>
    </submittedName>
</protein>
<feature type="region of interest" description="Disordered" evidence="1">
    <location>
        <begin position="1"/>
        <end position="26"/>
    </location>
</feature>